<evidence type="ECO:0000256" key="1">
    <source>
        <dbReference type="SAM" id="SignalP"/>
    </source>
</evidence>
<proteinExistence type="evidence at transcript level"/>
<reference evidence="2" key="1">
    <citation type="journal article" date="2010" name="Cell. Mol. Life Sci.">
        <title>Venom components from Citharischius crawshayi spider (Family Theraphosidae): exploring transcriptome, venomics, and function.</title>
        <authorList>
            <person name="Diego-Garcia E."/>
            <person name="Peigneur S."/>
            <person name="Waelkens E."/>
            <person name="Debaveye S."/>
            <person name="Tytgat J."/>
        </authorList>
    </citation>
    <scope>NUCLEOTIDE SEQUENCE</scope>
    <source>
        <tissue evidence="2">Venom gland</tissue>
    </source>
</reference>
<dbReference type="EMBL" id="GU170890">
    <property type="protein sequence ID" value="ADF28516.1"/>
    <property type="molecule type" value="mRNA"/>
</dbReference>
<sequence length="239" mass="26828">MRNMFKYWPAIVFSLVVAVNSNDECDPRQLDSCLSNGELTIEGLEQLPGEEFFNERCGPDIEALKCVKSVVERCPEHNELNARIETIESVINFLNDICNESSTVRKGYLENVECYNNALPNIFTCVINGATILRNFALSLRNKTGDVRDIRPVLCLSPVLITSCLIKESTELRGSENTAPLVIISTDLTSIAKEILCPDEDVFRELGDQFAEYLDGNNLELMKGGKWESVRIPDSWSII</sequence>
<keyword evidence="1" id="KW-0732">Signal</keyword>
<dbReference type="AlphaFoldDB" id="D5J6Z5"/>
<dbReference type="SMR" id="D5J6Z5"/>
<feature type="signal peptide" evidence="1">
    <location>
        <begin position="1"/>
        <end position="21"/>
    </location>
</feature>
<feature type="chain" id="PRO_5003073682" evidence="1">
    <location>
        <begin position="22"/>
        <end position="239"/>
    </location>
</feature>
<accession>D5J6Z5</accession>
<organism evidence="2">
    <name type="scientific">Pelinobius muticus</name>
    <name type="common">King baboon spider</name>
    <name type="synonym">Citharischius crawshayi</name>
    <dbReference type="NCBI Taxonomy" id="753628"/>
    <lineage>
        <taxon>Eukaryota</taxon>
        <taxon>Metazoa</taxon>
        <taxon>Ecdysozoa</taxon>
        <taxon>Arthropoda</taxon>
        <taxon>Chelicerata</taxon>
        <taxon>Arachnida</taxon>
        <taxon>Araneae</taxon>
        <taxon>Mygalomorphae</taxon>
        <taxon>Avicularoidea</taxon>
        <taxon>Theraphosidae</taxon>
        <taxon>Pelinobius</taxon>
    </lineage>
</organism>
<evidence type="ECO:0000313" key="2">
    <source>
        <dbReference type="EMBL" id="ADF28516.1"/>
    </source>
</evidence>
<protein>
    <submittedName>
        <fullName evidence="2">Putative secretory protein</fullName>
    </submittedName>
</protein>
<name>D5J6Z5_PELMU</name>